<dbReference type="STRING" id="10195.A0A3M7SEJ7"/>
<proteinExistence type="inferred from homology"/>
<name>A0A3M7SEJ7_BRAPC</name>
<evidence type="ECO:0000259" key="17">
    <source>
        <dbReference type="Pfam" id="PF00365"/>
    </source>
</evidence>
<comment type="pathway">
    <text evidence="3 14 15">Carbohydrate degradation; glycolysis; D-glyceraldehyde 3-phosphate and glycerone phosphate from D-glucose: step 3/4.</text>
</comment>
<dbReference type="InterPro" id="IPR009161">
    <property type="entry name" value="6-Pfructokinase_euk"/>
</dbReference>
<dbReference type="FunFam" id="3.40.50.460:FF:000008">
    <property type="entry name" value="ATP-dependent 6-phosphofructokinase"/>
    <property type="match status" value="1"/>
</dbReference>
<comment type="subunit">
    <text evidence="14">Homotetramer.</text>
</comment>
<dbReference type="PANTHER" id="PTHR13697:SF4">
    <property type="entry name" value="ATP-DEPENDENT 6-PHOSPHOFRUCTOKINASE"/>
    <property type="match status" value="1"/>
</dbReference>
<dbReference type="Gene3D" id="3.40.50.450">
    <property type="match status" value="2"/>
</dbReference>
<dbReference type="GO" id="GO:0005945">
    <property type="term" value="C:6-phosphofructokinase complex"/>
    <property type="evidence" value="ECO:0007669"/>
    <property type="project" value="UniProtKB-ARBA"/>
</dbReference>
<evidence type="ECO:0000256" key="1">
    <source>
        <dbReference type="ARBA" id="ARBA00001946"/>
    </source>
</evidence>
<dbReference type="PRINTS" id="PR00476">
    <property type="entry name" value="PHFRCTKINASE"/>
</dbReference>
<dbReference type="HAMAP" id="MF_03184">
    <property type="entry name" value="Phosphofructokinase_I_E"/>
    <property type="match status" value="1"/>
</dbReference>
<comment type="catalytic activity">
    <reaction evidence="13 14 15">
        <text>beta-D-fructose 6-phosphate + ATP = beta-D-fructose 1,6-bisphosphate + ADP + H(+)</text>
        <dbReference type="Rhea" id="RHEA:16109"/>
        <dbReference type="ChEBI" id="CHEBI:15378"/>
        <dbReference type="ChEBI" id="CHEBI:30616"/>
        <dbReference type="ChEBI" id="CHEBI:32966"/>
        <dbReference type="ChEBI" id="CHEBI:57634"/>
        <dbReference type="ChEBI" id="CHEBI:456216"/>
        <dbReference type="EC" id="2.7.1.11"/>
    </reaction>
</comment>
<dbReference type="GO" id="GO:0061621">
    <property type="term" value="P:canonical glycolysis"/>
    <property type="evidence" value="ECO:0007669"/>
    <property type="project" value="TreeGrafter"/>
</dbReference>
<dbReference type="Pfam" id="PF00365">
    <property type="entry name" value="PFK"/>
    <property type="match status" value="2"/>
</dbReference>
<keyword evidence="19" id="KW-1185">Reference proteome</keyword>
<keyword evidence="10 14" id="KW-0067">ATP-binding</keyword>
<evidence type="ECO:0000256" key="6">
    <source>
        <dbReference type="ARBA" id="ARBA00022679"/>
    </source>
</evidence>
<keyword evidence="8 14" id="KW-0547">Nucleotide-binding</keyword>
<feature type="binding site" evidence="14">
    <location>
        <position position="234"/>
    </location>
    <ligand>
        <name>substrate</name>
        <note>ligand shared between dimeric partners</note>
    </ligand>
</feature>
<evidence type="ECO:0000256" key="8">
    <source>
        <dbReference type="ARBA" id="ARBA00022741"/>
    </source>
</evidence>
<dbReference type="EC" id="2.7.1.11" evidence="14"/>
<dbReference type="EMBL" id="REGN01001516">
    <property type="protein sequence ID" value="RNA34192.1"/>
    <property type="molecule type" value="Genomic_DNA"/>
</dbReference>
<evidence type="ECO:0000313" key="19">
    <source>
        <dbReference type="Proteomes" id="UP000276133"/>
    </source>
</evidence>
<dbReference type="InterPro" id="IPR000023">
    <property type="entry name" value="Phosphofructokinase_dom"/>
</dbReference>
<feature type="binding site" evidence="14">
    <location>
        <position position="603"/>
    </location>
    <ligand>
        <name>beta-D-fructose 2,6-bisphosphate</name>
        <dbReference type="ChEBI" id="CHEBI:58579"/>
        <note>allosteric activator; ligand shared between dimeric partners</note>
    </ligand>
</feature>
<evidence type="ECO:0000256" key="13">
    <source>
        <dbReference type="ARBA" id="ARBA00048070"/>
    </source>
</evidence>
<feature type="binding site" description="in other chain" evidence="14">
    <location>
        <begin position="197"/>
        <end position="199"/>
    </location>
    <ligand>
        <name>substrate</name>
        <note>ligand shared between dimeric partners</note>
    </ligand>
</feature>
<dbReference type="GO" id="GO:0046872">
    <property type="term" value="F:metal ion binding"/>
    <property type="evidence" value="ECO:0007669"/>
    <property type="project" value="UniProtKB-KW"/>
</dbReference>
<evidence type="ECO:0000256" key="14">
    <source>
        <dbReference type="HAMAP-Rule" id="MF_03184"/>
    </source>
</evidence>
<reference evidence="18 19" key="1">
    <citation type="journal article" date="2018" name="Sci. Rep.">
        <title>Genomic signatures of local adaptation to the degree of environmental predictability in rotifers.</title>
        <authorList>
            <person name="Franch-Gras L."/>
            <person name="Hahn C."/>
            <person name="Garcia-Roger E.M."/>
            <person name="Carmona M.J."/>
            <person name="Serra M."/>
            <person name="Gomez A."/>
        </authorList>
    </citation>
    <scope>NUCLEOTIDE SEQUENCE [LARGE SCALE GENOMIC DNA]</scope>
    <source>
        <strain evidence="18">HYR1</strain>
    </source>
</reference>
<dbReference type="OrthoDB" id="537915at2759"/>
<dbReference type="GO" id="GO:0042802">
    <property type="term" value="F:identical protein binding"/>
    <property type="evidence" value="ECO:0007669"/>
    <property type="project" value="TreeGrafter"/>
</dbReference>
<comment type="activity regulation">
    <text evidence="14">Allosterically activated by ADP, AMP, or fructose 2,6-bisphosphate, and allosterically inhibited by ATP or citrate.</text>
</comment>
<organism evidence="18 19">
    <name type="scientific">Brachionus plicatilis</name>
    <name type="common">Marine rotifer</name>
    <name type="synonym">Brachionus muelleri</name>
    <dbReference type="NCBI Taxonomy" id="10195"/>
    <lineage>
        <taxon>Eukaryota</taxon>
        <taxon>Metazoa</taxon>
        <taxon>Spiralia</taxon>
        <taxon>Gnathifera</taxon>
        <taxon>Rotifera</taxon>
        <taxon>Eurotatoria</taxon>
        <taxon>Monogononta</taxon>
        <taxon>Pseudotrocha</taxon>
        <taxon>Ploima</taxon>
        <taxon>Brachionidae</taxon>
        <taxon>Brachionus</taxon>
    </lineage>
</organism>
<comment type="caution">
    <text evidence="18">The sequence shown here is derived from an EMBL/GenBank/DDBJ whole genome shotgun (WGS) entry which is preliminary data.</text>
</comment>
<evidence type="ECO:0000256" key="12">
    <source>
        <dbReference type="ARBA" id="ARBA00023152"/>
    </source>
</evidence>
<feature type="binding site" description="in other chain" evidence="14">
    <location>
        <position position="297"/>
    </location>
    <ligand>
        <name>substrate</name>
        <note>ligand shared between dimeric partners</note>
    </ligand>
</feature>
<feature type="binding site" description="in other chain" evidence="14">
    <location>
        <position position="507"/>
    </location>
    <ligand>
        <name>beta-D-fructose 2,6-bisphosphate</name>
        <dbReference type="ChEBI" id="CHEBI:58579"/>
        <note>allosteric activator; ligand shared between dimeric partners</note>
    </ligand>
</feature>
<evidence type="ECO:0000256" key="2">
    <source>
        <dbReference type="ARBA" id="ARBA00004496"/>
    </source>
</evidence>
<feature type="binding site" description="in other chain" evidence="14">
    <location>
        <begin position="610"/>
        <end position="612"/>
    </location>
    <ligand>
        <name>beta-D-fructose 2,6-bisphosphate</name>
        <dbReference type="ChEBI" id="CHEBI:58579"/>
        <note>allosteric activator; ligand shared between dimeric partners</note>
    </ligand>
</feature>
<dbReference type="GO" id="GO:0006002">
    <property type="term" value="P:fructose 6-phosphate metabolic process"/>
    <property type="evidence" value="ECO:0007669"/>
    <property type="project" value="InterPro"/>
</dbReference>
<evidence type="ECO:0000256" key="5">
    <source>
        <dbReference type="ARBA" id="ARBA00022533"/>
    </source>
</evidence>
<dbReference type="FunFam" id="3.40.50.460:FF:000003">
    <property type="entry name" value="ATP-dependent 6-phosphofructokinase"/>
    <property type="match status" value="1"/>
</dbReference>
<comment type="cofactor">
    <cofactor evidence="1 14">
        <name>Mg(2+)</name>
        <dbReference type="ChEBI" id="CHEBI:18420"/>
    </cofactor>
</comment>
<evidence type="ECO:0000256" key="4">
    <source>
        <dbReference type="ARBA" id="ARBA00022490"/>
    </source>
</evidence>
<evidence type="ECO:0000256" key="3">
    <source>
        <dbReference type="ARBA" id="ARBA00004679"/>
    </source>
</evidence>
<dbReference type="GO" id="GO:0048029">
    <property type="term" value="F:monosaccharide binding"/>
    <property type="evidence" value="ECO:0007669"/>
    <property type="project" value="TreeGrafter"/>
</dbReference>
<feature type="domain" description="Phosphofructokinase" evidence="17">
    <location>
        <begin position="439"/>
        <end position="721"/>
    </location>
</feature>
<feature type="binding site" description="in other chain" evidence="14">
    <location>
        <position position="776"/>
    </location>
    <ligand>
        <name>beta-D-fructose 2,6-bisphosphate</name>
        <dbReference type="ChEBI" id="CHEBI:58579"/>
        <note>allosteric activator; ligand shared between dimeric partners</note>
    </ligand>
</feature>
<feature type="binding site" evidence="14">
    <location>
        <position position="692"/>
    </location>
    <ligand>
        <name>beta-D-fructose 2,6-bisphosphate</name>
        <dbReference type="ChEBI" id="CHEBI:58579"/>
        <note>allosteric activator; ligand shared between dimeric partners</note>
    </ligand>
</feature>
<dbReference type="GO" id="GO:0003872">
    <property type="term" value="F:6-phosphofructokinase activity"/>
    <property type="evidence" value="ECO:0007669"/>
    <property type="project" value="UniProtKB-UniRule"/>
</dbReference>
<comment type="similarity">
    <text evidence="14">Belongs to the phosphofructokinase type A (PFKA) family. ATP-dependent PFK group I subfamily. Eukaryotic two domain clade 'E' sub-subfamily.</text>
</comment>
<dbReference type="InterPro" id="IPR035966">
    <property type="entry name" value="PKF_sf"/>
</dbReference>
<feature type="domain" description="Phosphofructokinase" evidence="17">
    <location>
        <begin position="51"/>
        <end position="356"/>
    </location>
</feature>
<evidence type="ECO:0000256" key="10">
    <source>
        <dbReference type="ARBA" id="ARBA00022840"/>
    </source>
</evidence>
<keyword evidence="7 14" id="KW-0479">Metal-binding</keyword>
<dbReference type="PANTHER" id="PTHR13697">
    <property type="entry name" value="PHOSPHOFRUCTOKINASE"/>
    <property type="match status" value="1"/>
</dbReference>
<keyword evidence="6 14" id="KW-0808">Transferase</keyword>
<feature type="binding site" description="in other chain" evidence="14">
    <location>
        <begin position="698"/>
        <end position="701"/>
    </location>
    <ligand>
        <name>beta-D-fructose 2,6-bisphosphate</name>
        <dbReference type="ChEBI" id="CHEBI:58579"/>
        <note>allosteric activator; ligand shared between dimeric partners</note>
    </ligand>
</feature>
<evidence type="ECO:0000256" key="11">
    <source>
        <dbReference type="ARBA" id="ARBA00022842"/>
    </source>
</evidence>
<evidence type="ECO:0000256" key="7">
    <source>
        <dbReference type="ARBA" id="ARBA00022723"/>
    </source>
</evidence>
<protein>
    <recommendedName>
        <fullName evidence="14">ATP-dependent 6-phosphofructokinase</fullName>
        <shortName evidence="14">ATP-PFK</shortName>
        <shortName evidence="14">Phosphofructokinase</shortName>
        <ecNumber evidence="14">2.7.1.11</ecNumber>
    </recommendedName>
    <alternativeName>
        <fullName evidence="14">Phosphohexokinase</fullName>
    </alternativeName>
</protein>
<dbReference type="PROSITE" id="PS00433">
    <property type="entry name" value="PHOSPHOFRUCTOKINASE"/>
    <property type="match status" value="2"/>
</dbReference>
<dbReference type="Proteomes" id="UP000276133">
    <property type="component" value="Unassembled WGS sequence"/>
</dbReference>
<keyword evidence="9 14" id="KW-0418">Kinase</keyword>
<feature type="region of interest" description="C-terminal regulatory PFK domain 2" evidence="14">
    <location>
        <begin position="438"/>
        <end position="830"/>
    </location>
</feature>
<dbReference type="GO" id="GO:0005524">
    <property type="term" value="F:ATP binding"/>
    <property type="evidence" value="ECO:0007669"/>
    <property type="project" value="UniProtKB-KW"/>
</dbReference>
<keyword evidence="5 14" id="KW-0021">Allosteric enzyme</keyword>
<feature type="binding site" description="in other chain" evidence="14">
    <location>
        <begin position="331"/>
        <end position="334"/>
    </location>
    <ligand>
        <name>substrate</name>
        <note>ligand shared between dimeric partners</note>
    </ligand>
</feature>
<gene>
    <name evidence="18" type="ORF">BpHYR1_002216</name>
</gene>
<feature type="binding site" description="in other chain" evidence="14">
    <location>
        <position position="666"/>
    </location>
    <ligand>
        <name>beta-D-fructose 2,6-bisphosphate</name>
        <dbReference type="ChEBI" id="CHEBI:58579"/>
        <note>allosteric activator; ligand shared between dimeric partners</note>
    </ligand>
</feature>
<dbReference type="NCBIfam" id="TIGR02478">
    <property type="entry name" value="6PF1K_euk"/>
    <property type="match status" value="1"/>
</dbReference>
<dbReference type="UniPathway" id="UPA00109">
    <property type="reaction ID" value="UER00182"/>
</dbReference>
<dbReference type="Gene3D" id="3.40.50.460">
    <property type="entry name" value="Phosphofructokinase domain"/>
    <property type="match status" value="2"/>
</dbReference>
<dbReference type="InterPro" id="IPR022953">
    <property type="entry name" value="ATP_PFK"/>
</dbReference>
<keyword evidence="12 14" id="KW-0324">Glycolysis</keyword>
<feature type="binding site" evidence="14">
    <location>
        <position position="325"/>
    </location>
    <ligand>
        <name>substrate</name>
        <note>ligand shared between dimeric partners</note>
    </ligand>
</feature>
<feature type="compositionally biased region" description="Basic and acidic residues" evidence="16">
    <location>
        <begin position="10"/>
        <end position="19"/>
    </location>
</feature>
<evidence type="ECO:0000256" key="9">
    <source>
        <dbReference type="ARBA" id="ARBA00022777"/>
    </source>
</evidence>
<dbReference type="InterPro" id="IPR015912">
    <property type="entry name" value="Phosphofructokinase_CS"/>
</dbReference>
<feature type="binding site" evidence="14">
    <location>
        <begin position="121"/>
        <end position="122"/>
    </location>
    <ligand>
        <name>ATP</name>
        <dbReference type="ChEBI" id="CHEBI:30616"/>
    </ligand>
</feature>
<comment type="function">
    <text evidence="14">Catalyzes the phosphorylation of D-fructose 6-phosphate to fructose 1,6-bisphosphate by ATP, the first committing step of glycolysis.</text>
</comment>
<feature type="region of interest" description="Disordered" evidence="16">
    <location>
        <begin position="1"/>
        <end position="37"/>
    </location>
</feature>
<feature type="region of interest" description="N-terminal catalytic PFK domain 1" evidence="14">
    <location>
        <begin position="1"/>
        <end position="423"/>
    </location>
</feature>
<feature type="binding site" evidence="14">
    <location>
        <begin position="151"/>
        <end position="154"/>
    </location>
    <ligand>
        <name>ATP</name>
        <dbReference type="ChEBI" id="CHEBI:30616"/>
    </ligand>
</feature>
<dbReference type="SUPFAM" id="SSF53784">
    <property type="entry name" value="Phosphofructokinase"/>
    <property type="match status" value="2"/>
</dbReference>
<dbReference type="GO" id="GO:0016208">
    <property type="term" value="F:AMP binding"/>
    <property type="evidence" value="ECO:0007669"/>
    <property type="project" value="TreeGrafter"/>
</dbReference>
<keyword evidence="4 14" id="KW-0963">Cytoplasm</keyword>
<dbReference type="AlphaFoldDB" id="A0A3M7SEJ7"/>
<feature type="binding site" evidence="14">
    <location>
        <position position="58"/>
    </location>
    <ligand>
        <name>ATP</name>
        <dbReference type="ChEBI" id="CHEBI:30616"/>
    </ligand>
</feature>
<feature type="binding site" description="in other chain" evidence="14">
    <location>
        <begin position="565"/>
        <end position="569"/>
    </location>
    <ligand>
        <name>beta-D-fructose 2,6-bisphosphate</name>
        <dbReference type="ChEBI" id="CHEBI:58579"/>
        <note>allosteric activator; ligand shared between dimeric partners</note>
    </ligand>
</feature>
<dbReference type="GO" id="GO:0030388">
    <property type="term" value="P:fructose 1,6-bisphosphate metabolic process"/>
    <property type="evidence" value="ECO:0007669"/>
    <property type="project" value="TreeGrafter"/>
</dbReference>
<feature type="binding site" evidence="14">
    <location>
        <position position="152"/>
    </location>
    <ligand>
        <name>Mg(2+)</name>
        <dbReference type="ChEBI" id="CHEBI:18420"/>
        <note>catalytic</note>
    </ligand>
</feature>
<accession>A0A3M7SEJ7</accession>
<evidence type="ECO:0000313" key="18">
    <source>
        <dbReference type="EMBL" id="RNA34192.1"/>
    </source>
</evidence>
<sequence length="830" mass="91663">MSQKETNNLKTEEPKRERTTSAPCGRLKSHNVNGVQEGKPVAKDQFSGRTLGVFTSGGDSQGMNATVRAIVRMGIYLGCKVYLIHEGYQGMIDGEQNFKLATWTSVSGIVGLGGTVIGSARSSEFRERSGRLRAAKNLAKAGINSLVCIGGDGTLTGADLFKKEWKSLLDELLEKNELTNEEFENNKFLNIVGIVGSIDNDFCGTDMTVGTNSALHRIIEAIDAIVTTAFSHQRCFVMEVMGRHCGYLALAAGLASEADWIFIPEHPPEPNWEDHLCKRLQYHRIAGHRLNIVIVAEGACDLEGNPITSEYVKKVISTRLKIDTRVTILGHVQRGGATSAYDRVLGARLGSEAVLALMMSHDESPPFVIGISGNQPCYIPLVEAVERTKNVAKAMANFEFRKAIELRGASFERNLETYIKMSKLQPKLLVDDSSRHYTLAVMNIGAPAAGVNSVIRSFVRQAASIGCTVLAIQDGFEGLAAGLVKELEWKSVYGWTGIGGSLLGCQRIDAKKIGFGNIAAKLKKYNIEGLLIVGGFEAFSSVLQLSEQRENFREFCIPLLCVPATISNNVPGSDFSIGCDTALNEIVTICDKIKQSALGSKRRVFLVETMGGYCGYLASVVGLASGADQSYIFEEPFTINDIIEDVRHLKEKMKSELKRGLLIRNEMANKHYTSDFMQNLMSEEGKGVFSARANIIGHMQQGGVPTPFDRNLGIKFGNKALVKMIELLNKTARENKLTEPPYMLNKDSSLVVGIRRSQIQFTSVFDLVEQTDFEHRLPKHQWWLNMRPLIRILGKHEAVYKSEVMTKDEDVEEFIEDRDEKEDEDAATLY</sequence>
<keyword evidence="11 14" id="KW-0460">Magnesium</keyword>
<dbReference type="GO" id="GO:0070095">
    <property type="term" value="F:fructose-6-phosphate binding"/>
    <property type="evidence" value="ECO:0007669"/>
    <property type="project" value="TreeGrafter"/>
</dbReference>
<feature type="active site" description="Proton acceptor" evidence="14">
    <location>
        <position position="199"/>
    </location>
</feature>
<evidence type="ECO:0000256" key="15">
    <source>
        <dbReference type="PIRNR" id="PIRNR000533"/>
    </source>
</evidence>
<feature type="binding site" description="in other chain" evidence="14">
    <location>
        <begin position="241"/>
        <end position="243"/>
    </location>
    <ligand>
        <name>substrate</name>
        <note>ligand shared between dimeric partners</note>
    </ligand>
</feature>
<dbReference type="PIRSF" id="PIRSF000533">
    <property type="entry name" value="ATP_PFK_euk"/>
    <property type="match status" value="1"/>
</dbReference>
<comment type="subcellular location">
    <subcellularLocation>
        <location evidence="2 14">Cytoplasm</location>
    </subcellularLocation>
</comment>
<evidence type="ECO:0000256" key="16">
    <source>
        <dbReference type="SAM" id="MobiDB-lite"/>
    </source>
</evidence>
<feature type="region of interest" description="Interdomain linker" evidence="14">
    <location>
        <begin position="424"/>
        <end position="437"/>
    </location>
</feature>
<comment type="similarity">
    <text evidence="15">Belongs to the phosphofructokinase type A (PFKA) family. ATP-dependent PFK group I subfamily. Eukaryotic two domain clade "E" sub-subfamily.</text>
</comment>